<keyword evidence="2" id="KW-1185">Reference proteome</keyword>
<protein>
    <submittedName>
        <fullName evidence="1">Uncharacterized protein</fullName>
    </submittedName>
</protein>
<evidence type="ECO:0000313" key="1">
    <source>
        <dbReference type="EMBL" id="KAG6534323.1"/>
    </source>
</evidence>
<proteinExistence type="predicted"/>
<dbReference type="EMBL" id="JACMSC010000002">
    <property type="protein sequence ID" value="KAG6534323.1"/>
    <property type="molecule type" value="Genomic_DNA"/>
</dbReference>
<organism evidence="1 2">
    <name type="scientific">Zingiber officinale</name>
    <name type="common">Ginger</name>
    <name type="synonym">Amomum zingiber</name>
    <dbReference type="NCBI Taxonomy" id="94328"/>
    <lineage>
        <taxon>Eukaryota</taxon>
        <taxon>Viridiplantae</taxon>
        <taxon>Streptophyta</taxon>
        <taxon>Embryophyta</taxon>
        <taxon>Tracheophyta</taxon>
        <taxon>Spermatophyta</taxon>
        <taxon>Magnoliopsida</taxon>
        <taxon>Liliopsida</taxon>
        <taxon>Zingiberales</taxon>
        <taxon>Zingiberaceae</taxon>
        <taxon>Zingiber</taxon>
    </lineage>
</organism>
<evidence type="ECO:0000313" key="2">
    <source>
        <dbReference type="Proteomes" id="UP000734854"/>
    </source>
</evidence>
<dbReference type="AlphaFoldDB" id="A0A8J5HVU5"/>
<comment type="caution">
    <text evidence="1">The sequence shown here is derived from an EMBL/GenBank/DDBJ whole genome shotgun (WGS) entry which is preliminary data.</text>
</comment>
<gene>
    <name evidence="1" type="ORF">ZIOFF_008209</name>
</gene>
<dbReference type="Proteomes" id="UP000734854">
    <property type="component" value="Unassembled WGS sequence"/>
</dbReference>
<name>A0A8J5HVU5_ZINOF</name>
<reference evidence="1 2" key="1">
    <citation type="submission" date="2020-08" db="EMBL/GenBank/DDBJ databases">
        <title>Plant Genome Project.</title>
        <authorList>
            <person name="Zhang R.-G."/>
        </authorList>
    </citation>
    <scope>NUCLEOTIDE SEQUENCE [LARGE SCALE GENOMIC DNA]</scope>
    <source>
        <tissue evidence="1">Rhizome</tissue>
    </source>
</reference>
<sequence>MSGNGAALPSAVALEEVAKAREDRRHNRSKCSSLLLGQSTTKLDESSGYIAFSSIAVNCDTTFRCDPH</sequence>
<accession>A0A8J5HVU5</accession>